<keyword evidence="7" id="KW-1185">Reference proteome</keyword>
<dbReference type="Gene3D" id="3.90.550.10">
    <property type="entry name" value="Spore Coat Polysaccharide Biosynthesis Protein SpsA, Chain A"/>
    <property type="match status" value="1"/>
</dbReference>
<evidence type="ECO:0000313" key="6">
    <source>
        <dbReference type="EMBL" id="KAK7300531.1"/>
    </source>
</evidence>
<protein>
    <recommendedName>
        <fullName evidence="2">UTP--glucose-1-phosphate uridylyltransferase</fullName>
        <ecNumber evidence="2">2.7.7.9</ecNumber>
    </recommendedName>
</protein>
<dbReference type="GO" id="GO:0006011">
    <property type="term" value="P:UDP-alpha-D-glucose metabolic process"/>
    <property type="evidence" value="ECO:0007669"/>
    <property type="project" value="InterPro"/>
</dbReference>
<dbReference type="EMBL" id="JAYKXN010000003">
    <property type="protein sequence ID" value="KAK7300531.1"/>
    <property type="molecule type" value="Genomic_DNA"/>
</dbReference>
<comment type="caution">
    <text evidence="6">The sequence shown here is derived from an EMBL/GenBank/DDBJ whole genome shotgun (WGS) entry which is preliminary data.</text>
</comment>
<evidence type="ECO:0000256" key="1">
    <source>
        <dbReference type="ARBA" id="ARBA00010401"/>
    </source>
</evidence>
<comment type="similarity">
    <text evidence="1">Belongs to the UDPGP type 1 family.</text>
</comment>
<dbReference type="SUPFAM" id="SSF53448">
    <property type="entry name" value="Nucleotide-diphospho-sugar transferases"/>
    <property type="match status" value="1"/>
</dbReference>
<evidence type="ECO:0000256" key="4">
    <source>
        <dbReference type="ARBA" id="ARBA00022695"/>
    </source>
</evidence>
<dbReference type="EC" id="2.7.7.9" evidence="2"/>
<dbReference type="InterPro" id="IPR016267">
    <property type="entry name" value="UDPGP_trans"/>
</dbReference>
<keyword evidence="3" id="KW-0808">Transferase</keyword>
<dbReference type="AlphaFoldDB" id="A0AAN9PJH1"/>
<accession>A0AAN9PJH1</accession>
<dbReference type="InterPro" id="IPR011004">
    <property type="entry name" value="Trimer_LpxA-like_sf"/>
</dbReference>
<sequence length="163" mass="18034">MEIIANPKEVDGIKVLQLETEAGAAIRFFDKAIGINVHQSRFLPVKATSDLLIVRSELYTLEDGFLIWNKARARAYPQNPIIELGPEFKVSNLMSRFKSIPSIIEVVVLRVVGDVWFGAGVIFKGSVGIIAKSGVKLEYPDGAVIANKLILSDYPGHEKICYF</sequence>
<dbReference type="InterPro" id="IPR029044">
    <property type="entry name" value="Nucleotide-diphossugar_trans"/>
</dbReference>
<evidence type="ECO:0000313" key="7">
    <source>
        <dbReference type="Proteomes" id="UP001359559"/>
    </source>
</evidence>
<organism evidence="6 7">
    <name type="scientific">Clitoria ternatea</name>
    <name type="common">Butterfly pea</name>
    <dbReference type="NCBI Taxonomy" id="43366"/>
    <lineage>
        <taxon>Eukaryota</taxon>
        <taxon>Viridiplantae</taxon>
        <taxon>Streptophyta</taxon>
        <taxon>Embryophyta</taxon>
        <taxon>Tracheophyta</taxon>
        <taxon>Spermatophyta</taxon>
        <taxon>Magnoliopsida</taxon>
        <taxon>eudicotyledons</taxon>
        <taxon>Gunneridae</taxon>
        <taxon>Pentapetalae</taxon>
        <taxon>rosids</taxon>
        <taxon>fabids</taxon>
        <taxon>Fabales</taxon>
        <taxon>Fabaceae</taxon>
        <taxon>Papilionoideae</taxon>
        <taxon>50 kb inversion clade</taxon>
        <taxon>NPAAA clade</taxon>
        <taxon>indigoferoid/millettioid clade</taxon>
        <taxon>Phaseoleae</taxon>
        <taxon>Clitoria</taxon>
    </lineage>
</organism>
<comment type="catalytic activity">
    <reaction evidence="5">
        <text>alpha-D-glucose 1-phosphate + UTP + H(+) = UDP-alpha-D-glucose + diphosphate</text>
        <dbReference type="Rhea" id="RHEA:19889"/>
        <dbReference type="ChEBI" id="CHEBI:15378"/>
        <dbReference type="ChEBI" id="CHEBI:33019"/>
        <dbReference type="ChEBI" id="CHEBI:46398"/>
        <dbReference type="ChEBI" id="CHEBI:58601"/>
        <dbReference type="ChEBI" id="CHEBI:58885"/>
        <dbReference type="EC" id="2.7.7.9"/>
    </reaction>
</comment>
<dbReference type="SUPFAM" id="SSF51161">
    <property type="entry name" value="Trimeric LpxA-like enzymes"/>
    <property type="match status" value="1"/>
</dbReference>
<reference evidence="6 7" key="1">
    <citation type="submission" date="2024-01" db="EMBL/GenBank/DDBJ databases">
        <title>The genomes of 5 underutilized Papilionoideae crops provide insights into root nodulation and disease resistance.</title>
        <authorList>
            <person name="Yuan L."/>
        </authorList>
    </citation>
    <scope>NUCLEOTIDE SEQUENCE [LARGE SCALE GENOMIC DNA]</scope>
    <source>
        <strain evidence="6">LY-2023</strain>
        <tissue evidence="6">Leaf</tissue>
    </source>
</reference>
<dbReference type="PANTHER" id="PTHR43511">
    <property type="match status" value="1"/>
</dbReference>
<evidence type="ECO:0000256" key="3">
    <source>
        <dbReference type="ARBA" id="ARBA00022679"/>
    </source>
</evidence>
<evidence type="ECO:0000256" key="2">
    <source>
        <dbReference type="ARBA" id="ARBA00012415"/>
    </source>
</evidence>
<evidence type="ECO:0000256" key="5">
    <source>
        <dbReference type="ARBA" id="ARBA00048128"/>
    </source>
</evidence>
<dbReference type="Proteomes" id="UP001359559">
    <property type="component" value="Unassembled WGS sequence"/>
</dbReference>
<name>A0AAN9PJH1_CLITE</name>
<proteinExistence type="inferred from homology"/>
<dbReference type="InterPro" id="IPR002618">
    <property type="entry name" value="UDPGP_fam"/>
</dbReference>
<dbReference type="Gene3D" id="2.160.10.10">
    <property type="entry name" value="Hexapeptide repeat proteins"/>
    <property type="match status" value="1"/>
</dbReference>
<keyword evidence="4" id="KW-0548">Nucleotidyltransferase</keyword>
<gene>
    <name evidence="6" type="ORF">RJT34_11377</name>
</gene>
<dbReference type="Pfam" id="PF01704">
    <property type="entry name" value="UDPGP"/>
    <property type="match status" value="1"/>
</dbReference>
<dbReference type="GO" id="GO:0003983">
    <property type="term" value="F:UTP:glucose-1-phosphate uridylyltransferase activity"/>
    <property type="evidence" value="ECO:0007669"/>
    <property type="project" value="UniProtKB-EC"/>
</dbReference>
<dbReference type="FunFam" id="2.160.10.10:FF:000001">
    <property type="entry name" value="UTP--glucose-1-phosphate uridylyltransferase"/>
    <property type="match status" value="1"/>
</dbReference>